<keyword evidence="1" id="KW-1133">Transmembrane helix</keyword>
<feature type="transmembrane region" description="Helical" evidence="1">
    <location>
        <begin position="12"/>
        <end position="30"/>
    </location>
</feature>
<accession>B3C6E7</accession>
<evidence type="ECO:0000313" key="2">
    <source>
        <dbReference type="EMBL" id="EDV06922.1"/>
    </source>
</evidence>
<keyword evidence="1" id="KW-0472">Membrane</keyword>
<keyword evidence="1" id="KW-0812">Transmembrane</keyword>
<evidence type="ECO:0000313" key="3">
    <source>
        <dbReference type="Proteomes" id="UP000004596"/>
    </source>
</evidence>
<name>B3C6E7_9BACE</name>
<proteinExistence type="predicted"/>
<gene>
    <name evidence="2" type="ORF">BACINT_00483</name>
</gene>
<reference evidence="2 3" key="1">
    <citation type="submission" date="2008-04" db="EMBL/GenBank/DDBJ databases">
        <title>Draft genome sequence of Bacteroides intestinalis (DSM 17393).</title>
        <authorList>
            <person name="Sudarsanam P."/>
            <person name="Ley R."/>
            <person name="Guruge J."/>
            <person name="Turnbaugh P.J."/>
            <person name="Mahowald M."/>
            <person name="Liep D."/>
            <person name="Gordon J."/>
        </authorList>
    </citation>
    <scope>NUCLEOTIDE SEQUENCE [LARGE SCALE GENOMIC DNA]</scope>
    <source>
        <strain evidence="2 3">DSM 17393</strain>
    </source>
</reference>
<dbReference type="EMBL" id="ABJL02000006">
    <property type="protein sequence ID" value="EDV06922.1"/>
    <property type="molecule type" value="Genomic_DNA"/>
</dbReference>
<protein>
    <submittedName>
        <fullName evidence="2">Uncharacterized protein</fullName>
    </submittedName>
</protein>
<evidence type="ECO:0000256" key="1">
    <source>
        <dbReference type="SAM" id="Phobius"/>
    </source>
</evidence>
<reference evidence="2 3" key="2">
    <citation type="submission" date="2008-04" db="EMBL/GenBank/DDBJ databases">
        <authorList>
            <person name="Fulton L."/>
            <person name="Clifton S."/>
            <person name="Fulton B."/>
            <person name="Xu J."/>
            <person name="Minx P."/>
            <person name="Pepin K.H."/>
            <person name="Johnson M."/>
            <person name="Thiruvilangam P."/>
            <person name="Bhonagiri V."/>
            <person name="Nash W.E."/>
            <person name="Mardis E.R."/>
            <person name="Wilson R.K."/>
        </authorList>
    </citation>
    <scope>NUCLEOTIDE SEQUENCE [LARGE SCALE GENOMIC DNA]</scope>
    <source>
        <strain evidence="2 3">DSM 17393</strain>
    </source>
</reference>
<dbReference type="STRING" id="471870.BACINT_00483"/>
<sequence>MLTVLKVFNGNGLNVLFFHIISFFLFAKLVNYEENRMSYKPLILSYMLLIDN</sequence>
<organism evidence="2 3">
    <name type="scientific">Bacteroides intestinalis DSM 17393</name>
    <dbReference type="NCBI Taxonomy" id="471870"/>
    <lineage>
        <taxon>Bacteria</taxon>
        <taxon>Pseudomonadati</taxon>
        <taxon>Bacteroidota</taxon>
        <taxon>Bacteroidia</taxon>
        <taxon>Bacteroidales</taxon>
        <taxon>Bacteroidaceae</taxon>
        <taxon>Bacteroides</taxon>
    </lineage>
</organism>
<comment type="caution">
    <text evidence="2">The sequence shown here is derived from an EMBL/GenBank/DDBJ whole genome shotgun (WGS) entry which is preliminary data.</text>
</comment>
<dbReference type="Proteomes" id="UP000004596">
    <property type="component" value="Unassembled WGS sequence"/>
</dbReference>
<dbReference type="AlphaFoldDB" id="B3C6E7"/>